<dbReference type="EMBL" id="CP132938">
    <property type="protein sequence ID" value="XCB22028.1"/>
    <property type="molecule type" value="Genomic_DNA"/>
</dbReference>
<name>A0AAU7YZJ2_9BACT</name>
<reference evidence="1" key="1">
    <citation type="submission" date="2023-08" db="EMBL/GenBank/DDBJ databases">
        <authorList>
            <person name="Messyasz A."/>
            <person name="Mannisto M.K."/>
            <person name="Kerkhof L.J."/>
            <person name="Haggblom M."/>
        </authorList>
    </citation>
    <scope>NUCLEOTIDE SEQUENCE</scope>
    <source>
        <strain evidence="1">M8UP39</strain>
    </source>
</reference>
<evidence type="ECO:0000313" key="1">
    <source>
        <dbReference type="EMBL" id="XCB22028.1"/>
    </source>
</evidence>
<proteinExistence type="predicted"/>
<dbReference type="SUPFAM" id="SSF47413">
    <property type="entry name" value="lambda repressor-like DNA-binding domains"/>
    <property type="match status" value="1"/>
</dbReference>
<gene>
    <name evidence="1" type="ORF">RBB81_20985</name>
</gene>
<accession>A0AAU7YZJ2</accession>
<dbReference type="AlphaFoldDB" id="A0AAU7YZJ2"/>
<dbReference type="Gene3D" id="1.10.260.40">
    <property type="entry name" value="lambda repressor-like DNA-binding domains"/>
    <property type="match status" value="1"/>
</dbReference>
<dbReference type="GO" id="GO:0003677">
    <property type="term" value="F:DNA binding"/>
    <property type="evidence" value="ECO:0007669"/>
    <property type="project" value="InterPro"/>
</dbReference>
<protein>
    <submittedName>
        <fullName evidence="1">Helix-turn-helix transcriptional regulator</fullName>
    </submittedName>
</protein>
<reference evidence="1" key="2">
    <citation type="journal article" date="2024" name="Environ. Microbiol.">
        <title>Genome analysis and description of Tunturibacter gen. nov. expands the diversity of Terriglobia in tundra soils.</title>
        <authorList>
            <person name="Messyasz A."/>
            <person name="Mannisto M.K."/>
            <person name="Kerkhof L.J."/>
            <person name="Haggblom M.M."/>
        </authorList>
    </citation>
    <scope>NUCLEOTIDE SEQUENCE</scope>
    <source>
        <strain evidence="1">M8UP39</strain>
    </source>
</reference>
<dbReference type="KEGG" id="tgi:RBB81_20985"/>
<dbReference type="RefSeq" id="WP_353072024.1">
    <property type="nucleotide sequence ID" value="NZ_CP132938.1"/>
</dbReference>
<dbReference type="InterPro" id="IPR010982">
    <property type="entry name" value="Lambda_DNA-bd_dom_sf"/>
</dbReference>
<sequence>MMEGIGAQLHAARARWGLTLREVEERSNLLAQQWGNPSFKISASWLDRVERENRELSAAKLIVLAYIYGLTPDQMLGLCQGPSESPAQLEQISSPNSTQLLLQGPLEHHARLWLPDTLVTDQPPEDTFLLPSDQTTLPSHYRRGVIGRRDRTMEPMIRAGSIVLIDIQKRAIAGRKDWNNEFDRPIYFLFTRTGYVCGFCEVDKKAEWLTLVPHNLSYETNKRWKYRKEIEVVGMVAGVFTRRVA</sequence>
<organism evidence="1">
    <name type="scientific">Tunturiibacter gelidiferens</name>
    <dbReference type="NCBI Taxonomy" id="3069689"/>
    <lineage>
        <taxon>Bacteria</taxon>
        <taxon>Pseudomonadati</taxon>
        <taxon>Acidobacteriota</taxon>
        <taxon>Terriglobia</taxon>
        <taxon>Terriglobales</taxon>
        <taxon>Acidobacteriaceae</taxon>
        <taxon>Tunturiibacter</taxon>
    </lineage>
</organism>